<organism evidence="4 5">
    <name type="scientific">Saccharothrix carnea</name>
    <dbReference type="NCBI Taxonomy" id="1280637"/>
    <lineage>
        <taxon>Bacteria</taxon>
        <taxon>Bacillati</taxon>
        <taxon>Actinomycetota</taxon>
        <taxon>Actinomycetes</taxon>
        <taxon>Pseudonocardiales</taxon>
        <taxon>Pseudonocardiaceae</taxon>
        <taxon>Saccharothrix</taxon>
    </lineage>
</organism>
<name>A0A2P8HZJ8_SACCR</name>
<dbReference type="GO" id="GO:0016747">
    <property type="term" value="F:acyltransferase activity, transferring groups other than amino-acyl groups"/>
    <property type="evidence" value="ECO:0007669"/>
    <property type="project" value="InterPro"/>
</dbReference>
<evidence type="ECO:0000259" key="3">
    <source>
        <dbReference type="PROSITE" id="PS51186"/>
    </source>
</evidence>
<dbReference type="Proteomes" id="UP000241118">
    <property type="component" value="Unassembled WGS sequence"/>
</dbReference>
<dbReference type="PROSITE" id="PS51186">
    <property type="entry name" value="GNAT"/>
    <property type="match status" value="1"/>
</dbReference>
<evidence type="ECO:0000313" key="4">
    <source>
        <dbReference type="EMBL" id="PSL51648.1"/>
    </source>
</evidence>
<dbReference type="InterPro" id="IPR050832">
    <property type="entry name" value="Bact_Acetyltransf"/>
</dbReference>
<evidence type="ECO:0000313" key="5">
    <source>
        <dbReference type="Proteomes" id="UP000241118"/>
    </source>
</evidence>
<accession>A0A2P8HZJ8</accession>
<feature type="domain" description="N-acetyltransferase" evidence="3">
    <location>
        <begin position="3"/>
        <end position="152"/>
    </location>
</feature>
<protein>
    <submittedName>
        <fullName evidence="4">Acetyltransferase (GNAT) family protein</fullName>
    </submittedName>
</protein>
<dbReference type="CDD" id="cd04301">
    <property type="entry name" value="NAT_SF"/>
    <property type="match status" value="1"/>
</dbReference>
<keyword evidence="2" id="KW-0012">Acyltransferase</keyword>
<dbReference type="OrthoDB" id="9775595at2"/>
<keyword evidence="5" id="KW-1185">Reference proteome</keyword>
<dbReference type="Gene3D" id="3.40.630.30">
    <property type="match status" value="1"/>
</dbReference>
<gene>
    <name evidence="4" type="ORF">B0I31_11978</name>
</gene>
<reference evidence="4 5" key="1">
    <citation type="submission" date="2018-03" db="EMBL/GenBank/DDBJ databases">
        <title>Genomic Encyclopedia of Type Strains, Phase III (KMG-III): the genomes of soil and plant-associated and newly described type strains.</title>
        <authorList>
            <person name="Whitman W."/>
        </authorList>
    </citation>
    <scope>NUCLEOTIDE SEQUENCE [LARGE SCALE GENOMIC DNA]</scope>
    <source>
        <strain evidence="4 5">CGMCC 4.7097</strain>
    </source>
</reference>
<sequence>MGYAVRDYVAEDEPSWLRCRVLSFLGTAVHDDAVPAKPEVGGAELVAVDGDVVIGILDLALHGDLATIETIAVHPDHQHRGIGGALLSRAKSRARALGATTLDAWTRDYPPTLRWYRAMGFSESDHYLHVIADQRTSADEPARAVVPRPGLRVVRAFLHAEPAEEAGLRREFARVHGCRRFAMPLRGQLGGRGDHVDHRAVAQDGHRQR</sequence>
<comment type="caution">
    <text evidence="4">The sequence shown here is derived from an EMBL/GenBank/DDBJ whole genome shotgun (WGS) entry which is preliminary data.</text>
</comment>
<dbReference type="Pfam" id="PF13508">
    <property type="entry name" value="Acetyltransf_7"/>
    <property type="match status" value="1"/>
</dbReference>
<dbReference type="InterPro" id="IPR000182">
    <property type="entry name" value="GNAT_dom"/>
</dbReference>
<dbReference type="PANTHER" id="PTHR43877">
    <property type="entry name" value="AMINOALKYLPHOSPHONATE N-ACETYLTRANSFERASE-RELATED-RELATED"/>
    <property type="match status" value="1"/>
</dbReference>
<dbReference type="InterPro" id="IPR016181">
    <property type="entry name" value="Acyl_CoA_acyltransferase"/>
</dbReference>
<keyword evidence="1 4" id="KW-0808">Transferase</keyword>
<proteinExistence type="predicted"/>
<evidence type="ECO:0000256" key="2">
    <source>
        <dbReference type="ARBA" id="ARBA00023315"/>
    </source>
</evidence>
<evidence type="ECO:0000256" key="1">
    <source>
        <dbReference type="ARBA" id="ARBA00022679"/>
    </source>
</evidence>
<dbReference type="EMBL" id="PYAX01000019">
    <property type="protein sequence ID" value="PSL51648.1"/>
    <property type="molecule type" value="Genomic_DNA"/>
</dbReference>
<dbReference type="SUPFAM" id="SSF55729">
    <property type="entry name" value="Acyl-CoA N-acyltransferases (Nat)"/>
    <property type="match status" value="1"/>
</dbReference>
<dbReference type="AlphaFoldDB" id="A0A2P8HZJ8"/>